<dbReference type="OrthoDB" id="881763at2"/>
<accession>A0A5S3N2D4</accession>
<name>A0A5S3N2D4_9FLAO</name>
<dbReference type="AlphaFoldDB" id="A0A5S3N2D4"/>
<dbReference type="InterPro" id="IPR046219">
    <property type="entry name" value="DUF6252"/>
</dbReference>
<proteinExistence type="predicted"/>
<comment type="caution">
    <text evidence="1">The sequence shown here is derived from an EMBL/GenBank/DDBJ whole genome shotgun (WGS) entry which is preliminary data.</text>
</comment>
<sequence length="179" mass="20138">MKKILLLIGIVFSIHSCSEKNETELTPLEQLPKATKVGANTAGCLVNGEAFLPKGFFPSGNLICYFINQENFSLDIANKDNSNINSVFIAVENLNLTINKVINLNTVRSFNDSKFAEYTIFRDNGNDEKYTTTPQITGELIITHHDYNNAIISGTFWFDAINNIGEKVEVREGRFDMKY</sequence>
<gene>
    <name evidence="1" type="ORF">FDT66_13335</name>
</gene>
<evidence type="ECO:0000313" key="1">
    <source>
        <dbReference type="EMBL" id="TMM28584.1"/>
    </source>
</evidence>
<dbReference type="RefSeq" id="WP_138537376.1">
    <property type="nucleotide sequence ID" value="NZ_VANR01000008.1"/>
</dbReference>
<reference evidence="1 2" key="1">
    <citation type="submission" date="2019-05" db="EMBL/GenBank/DDBJ databases">
        <title>Polaribacter aestuariivivens sp. nov., isolated from a tidal flat.</title>
        <authorList>
            <person name="Yoon J.-H."/>
        </authorList>
    </citation>
    <scope>NUCLEOTIDE SEQUENCE [LARGE SCALE GENOMIC DNA]</scope>
    <source>
        <strain evidence="1 2">DBTF-3</strain>
    </source>
</reference>
<organism evidence="1 2">
    <name type="scientific">Polaribacter aestuariivivens</name>
    <dbReference type="NCBI Taxonomy" id="2304626"/>
    <lineage>
        <taxon>Bacteria</taxon>
        <taxon>Pseudomonadati</taxon>
        <taxon>Bacteroidota</taxon>
        <taxon>Flavobacteriia</taxon>
        <taxon>Flavobacteriales</taxon>
        <taxon>Flavobacteriaceae</taxon>
    </lineage>
</organism>
<dbReference type="Pfam" id="PF19765">
    <property type="entry name" value="DUF6252"/>
    <property type="match status" value="1"/>
</dbReference>
<evidence type="ECO:0000313" key="2">
    <source>
        <dbReference type="Proteomes" id="UP000307140"/>
    </source>
</evidence>
<dbReference type="EMBL" id="VANR01000008">
    <property type="protein sequence ID" value="TMM28584.1"/>
    <property type="molecule type" value="Genomic_DNA"/>
</dbReference>
<dbReference type="Proteomes" id="UP000307140">
    <property type="component" value="Unassembled WGS sequence"/>
</dbReference>
<protein>
    <submittedName>
        <fullName evidence="1">Uncharacterized protein</fullName>
    </submittedName>
</protein>
<keyword evidence="2" id="KW-1185">Reference proteome</keyword>